<dbReference type="Proteomes" id="UP000005237">
    <property type="component" value="Unassembled WGS sequence"/>
</dbReference>
<dbReference type="PANTHER" id="PTHR11567">
    <property type="entry name" value="ACID PHOSPHATASE-RELATED"/>
    <property type="match status" value="1"/>
</dbReference>
<evidence type="ECO:0000256" key="3">
    <source>
        <dbReference type="SAM" id="MobiDB-lite"/>
    </source>
</evidence>
<feature type="signal peptide" evidence="4">
    <location>
        <begin position="1"/>
        <end position="17"/>
    </location>
</feature>
<reference evidence="5" key="2">
    <citation type="submission" date="2022-06" db="UniProtKB">
        <authorList>
            <consortium name="EnsemblMetazoa"/>
        </authorList>
    </citation>
    <scope>IDENTIFICATION</scope>
    <source>
        <strain evidence="5">DF5081</strain>
    </source>
</reference>
<dbReference type="EnsemblMetazoa" id="CJA31440.1">
    <property type="protein sequence ID" value="CJA31440.1"/>
    <property type="gene ID" value="WBGene00207287"/>
</dbReference>
<evidence type="ECO:0000313" key="6">
    <source>
        <dbReference type="Proteomes" id="UP000005237"/>
    </source>
</evidence>
<keyword evidence="6" id="KW-1185">Reference proteome</keyword>
<organism evidence="5 6">
    <name type="scientific">Caenorhabditis japonica</name>
    <dbReference type="NCBI Taxonomy" id="281687"/>
    <lineage>
        <taxon>Eukaryota</taxon>
        <taxon>Metazoa</taxon>
        <taxon>Ecdysozoa</taxon>
        <taxon>Nematoda</taxon>
        <taxon>Chromadorea</taxon>
        <taxon>Rhabditida</taxon>
        <taxon>Rhabditina</taxon>
        <taxon>Rhabditomorpha</taxon>
        <taxon>Rhabditoidea</taxon>
        <taxon>Rhabditidae</taxon>
        <taxon>Peloderinae</taxon>
        <taxon>Caenorhabditis</taxon>
    </lineage>
</organism>
<keyword evidence="4" id="KW-0732">Signal</keyword>
<sequence length="163" mass="18711">MLLRLLLLLLFLHGTTSILHKQVDLPADVNTLEYVHTIWRHGDRTPAELLFPQDISKWPEGVGELTARGAAQQYRLGQWLRKRYGDWLGDRFEINAVYVRSSDYNRTLMSAMANMAGLFPPKQPIGDGLLWQPVPVHTRPKPMDKTSNGHFRVSQDGECDFRK</sequence>
<evidence type="ECO:0000256" key="1">
    <source>
        <dbReference type="ARBA" id="ARBA00000032"/>
    </source>
</evidence>
<comment type="catalytic activity">
    <reaction evidence="1">
        <text>a phosphate monoester + H2O = an alcohol + phosphate</text>
        <dbReference type="Rhea" id="RHEA:15017"/>
        <dbReference type="ChEBI" id="CHEBI:15377"/>
        <dbReference type="ChEBI" id="CHEBI:30879"/>
        <dbReference type="ChEBI" id="CHEBI:43474"/>
        <dbReference type="ChEBI" id="CHEBI:67140"/>
        <dbReference type="EC" id="3.1.3.2"/>
    </reaction>
</comment>
<dbReference type="InterPro" id="IPR050645">
    <property type="entry name" value="Histidine_acid_phosphatase"/>
</dbReference>
<proteinExistence type="inferred from homology"/>
<dbReference type="SUPFAM" id="SSF53254">
    <property type="entry name" value="Phosphoglycerate mutase-like"/>
    <property type="match status" value="1"/>
</dbReference>
<evidence type="ECO:0008006" key="7">
    <source>
        <dbReference type="Google" id="ProtNLM"/>
    </source>
</evidence>
<dbReference type="AlphaFoldDB" id="A0A8R1EB65"/>
<dbReference type="GO" id="GO:0003993">
    <property type="term" value="F:acid phosphatase activity"/>
    <property type="evidence" value="ECO:0007669"/>
    <property type="project" value="UniProtKB-EC"/>
</dbReference>
<evidence type="ECO:0000256" key="4">
    <source>
        <dbReference type="SAM" id="SignalP"/>
    </source>
</evidence>
<accession>A0A8R1EB65</accession>
<feature type="compositionally biased region" description="Basic and acidic residues" evidence="3">
    <location>
        <begin position="153"/>
        <end position="163"/>
    </location>
</feature>
<evidence type="ECO:0000256" key="2">
    <source>
        <dbReference type="ARBA" id="ARBA00005375"/>
    </source>
</evidence>
<evidence type="ECO:0000313" key="5">
    <source>
        <dbReference type="EnsemblMetazoa" id="CJA31440.1"/>
    </source>
</evidence>
<comment type="similarity">
    <text evidence="2">Belongs to the histidine acid phosphatase family.</text>
</comment>
<dbReference type="InterPro" id="IPR029033">
    <property type="entry name" value="His_PPase_superfam"/>
</dbReference>
<dbReference type="InterPro" id="IPR000560">
    <property type="entry name" value="His_Pase_clade-2"/>
</dbReference>
<dbReference type="Pfam" id="PF00328">
    <property type="entry name" value="His_Phos_2"/>
    <property type="match status" value="1"/>
</dbReference>
<feature type="chain" id="PRO_5035887587" description="Acid phosphatase" evidence="4">
    <location>
        <begin position="18"/>
        <end position="163"/>
    </location>
</feature>
<reference evidence="6" key="1">
    <citation type="submission" date="2010-08" db="EMBL/GenBank/DDBJ databases">
        <authorList>
            <consortium name="Caenorhabditis japonica Sequencing Consortium"/>
            <person name="Wilson R.K."/>
        </authorList>
    </citation>
    <scope>NUCLEOTIDE SEQUENCE [LARGE SCALE GENOMIC DNA]</scope>
    <source>
        <strain evidence="6">DF5081</strain>
    </source>
</reference>
<dbReference type="CDD" id="cd07061">
    <property type="entry name" value="HP_HAP_like"/>
    <property type="match status" value="1"/>
</dbReference>
<dbReference type="InterPro" id="IPR033379">
    <property type="entry name" value="Acid_Pase_AS"/>
</dbReference>
<feature type="region of interest" description="Disordered" evidence="3">
    <location>
        <begin position="139"/>
        <end position="163"/>
    </location>
</feature>
<protein>
    <recommendedName>
        <fullName evidence="7">Acid phosphatase</fullName>
    </recommendedName>
</protein>
<dbReference type="PANTHER" id="PTHR11567:SF210">
    <property type="entry name" value="ACID PHOSPHATASE 5-RELATED"/>
    <property type="match status" value="1"/>
</dbReference>
<dbReference type="PROSITE" id="PS00616">
    <property type="entry name" value="HIS_ACID_PHOSPHAT_1"/>
    <property type="match status" value="1"/>
</dbReference>
<dbReference type="Gene3D" id="3.40.50.1240">
    <property type="entry name" value="Phosphoglycerate mutase-like"/>
    <property type="match status" value="1"/>
</dbReference>
<name>A0A8R1EB65_CAEJA</name>